<accession>A0A518D7X3</accession>
<dbReference type="Proteomes" id="UP000317429">
    <property type="component" value="Chromosome"/>
</dbReference>
<dbReference type="InterPro" id="IPR001330">
    <property type="entry name" value="Prenyltrans"/>
</dbReference>
<protein>
    <submittedName>
        <fullName evidence="3">Prenyltransferase and squalene oxidase repeat protein</fullName>
    </submittedName>
</protein>
<feature type="domain" description="Prenyltransferase alpha-alpha toroid" evidence="2">
    <location>
        <begin position="127"/>
        <end position="258"/>
    </location>
</feature>
<dbReference type="AlphaFoldDB" id="A0A518D7X3"/>
<name>A0A518D7X3_9BACT</name>
<evidence type="ECO:0000256" key="1">
    <source>
        <dbReference type="ARBA" id="ARBA00022737"/>
    </source>
</evidence>
<dbReference type="GO" id="GO:0016740">
    <property type="term" value="F:transferase activity"/>
    <property type="evidence" value="ECO:0007669"/>
    <property type="project" value="UniProtKB-KW"/>
</dbReference>
<dbReference type="EMBL" id="CP036291">
    <property type="protein sequence ID" value="QDU87571.1"/>
    <property type="molecule type" value="Genomic_DNA"/>
</dbReference>
<dbReference type="CDD" id="cd00688">
    <property type="entry name" value="ISOPREN_C2_like"/>
    <property type="match status" value="1"/>
</dbReference>
<organism evidence="3 4">
    <name type="scientific">Pirellulimonas nuda</name>
    <dbReference type="NCBI Taxonomy" id="2528009"/>
    <lineage>
        <taxon>Bacteria</taxon>
        <taxon>Pseudomonadati</taxon>
        <taxon>Planctomycetota</taxon>
        <taxon>Planctomycetia</taxon>
        <taxon>Pirellulales</taxon>
        <taxon>Lacipirellulaceae</taxon>
        <taxon>Pirellulimonas</taxon>
    </lineage>
</organism>
<dbReference type="SUPFAM" id="SSF48239">
    <property type="entry name" value="Terpenoid cyclases/Protein prenyltransferases"/>
    <property type="match status" value="2"/>
</dbReference>
<evidence type="ECO:0000313" key="3">
    <source>
        <dbReference type="EMBL" id="QDU87571.1"/>
    </source>
</evidence>
<keyword evidence="1" id="KW-0677">Repeat</keyword>
<reference evidence="3 4" key="1">
    <citation type="submission" date="2019-02" db="EMBL/GenBank/DDBJ databases">
        <title>Deep-cultivation of Planctomycetes and their phenomic and genomic characterization uncovers novel biology.</title>
        <authorList>
            <person name="Wiegand S."/>
            <person name="Jogler M."/>
            <person name="Boedeker C."/>
            <person name="Pinto D."/>
            <person name="Vollmers J."/>
            <person name="Rivas-Marin E."/>
            <person name="Kohn T."/>
            <person name="Peeters S.H."/>
            <person name="Heuer A."/>
            <person name="Rast P."/>
            <person name="Oberbeckmann S."/>
            <person name="Bunk B."/>
            <person name="Jeske O."/>
            <person name="Meyerdierks A."/>
            <person name="Storesund J.E."/>
            <person name="Kallscheuer N."/>
            <person name="Luecker S."/>
            <person name="Lage O.M."/>
            <person name="Pohl T."/>
            <person name="Merkel B.J."/>
            <person name="Hornburger P."/>
            <person name="Mueller R.-W."/>
            <person name="Bruemmer F."/>
            <person name="Labrenz M."/>
            <person name="Spormann A.M."/>
            <person name="Op den Camp H."/>
            <person name="Overmann J."/>
            <person name="Amann R."/>
            <person name="Jetten M.S.M."/>
            <person name="Mascher T."/>
            <person name="Medema M.H."/>
            <person name="Devos D.P."/>
            <person name="Kaster A.-K."/>
            <person name="Ovreas L."/>
            <person name="Rohde M."/>
            <person name="Galperin M.Y."/>
            <person name="Jogler C."/>
        </authorList>
    </citation>
    <scope>NUCLEOTIDE SEQUENCE [LARGE SCALE GENOMIC DNA]</scope>
    <source>
        <strain evidence="3 4">Pla175</strain>
    </source>
</reference>
<keyword evidence="4" id="KW-1185">Reference proteome</keyword>
<sequence length="374" mass="40272" precursor="true">MTTDDGLSRRRGDAENEGARHTVVSPFLSISLRLCASARGFLRCYCAAAFPWCLLAGAALGQGELITPATDAAIDRGLRYLSGAQLQDGSFGTVGYGRNAAVVALGGMAMLGSGSEPGRGPYGKQLDRCIEYLMANTDASGFINADGASSHGPMYGHGFATLFLAEAYGQSDRRELRDKLESAVQLIISAQNDEGGWRYTPQPVDADLSVTICQIMALRAARNAGVFVPNQTVDRCIAYVRRCQNPDGGFGYTPQDRSSLFPRSAAGVVALYNAGVYEGAEIDRGLKYLLAQRPDGRLAARQGHFYYGQYYAVQAMWQAGGEPWDTWYPAVRDTLLGLQQGDGSWADSNGPQYGAAMALIVLQTPNDMIPIFQR</sequence>
<proteinExistence type="predicted"/>
<evidence type="ECO:0000259" key="2">
    <source>
        <dbReference type="Pfam" id="PF00432"/>
    </source>
</evidence>
<keyword evidence="3" id="KW-0808">Transferase</keyword>
<dbReference type="Gene3D" id="1.50.10.20">
    <property type="match status" value="2"/>
</dbReference>
<gene>
    <name evidence="3" type="ORF">Pla175_09360</name>
</gene>
<evidence type="ECO:0000313" key="4">
    <source>
        <dbReference type="Proteomes" id="UP000317429"/>
    </source>
</evidence>
<dbReference type="Pfam" id="PF00432">
    <property type="entry name" value="Prenyltrans"/>
    <property type="match status" value="1"/>
</dbReference>
<dbReference type="InterPro" id="IPR008930">
    <property type="entry name" value="Terpenoid_cyclase/PrenylTrfase"/>
</dbReference>
<dbReference type="KEGG" id="pnd:Pla175_09360"/>